<sequence>MRKTTLLACLIFSISTALLGQNPSQATKIDQFLQAMAAKSNIPGFAIAVVTKDSVILSKGYGIGSDNRPITSQTPFAIASLSKAFTAMSVMQLAAAHKIDISSPVKRYIPSFELDDPRGQKITVDHLLHQTSGLNDKVFPELAFHHQPTSLNEAISRLKNVKLGVNPGTKFRYHNPNYQILAQTVESVSQQAFPHYLEQQIFKPLGMNNTKSVSLTKSFSSSSARFQNGHIFALGKPISIQEPDWFVEGAAGMVSNAEDMSKWLRLQLNHGQWNGASLLDSVHLKMMQTSTKTSPYGMGWFVAPNGTISHSGILWTYSAEQMISANGYGIVILFNGGINLFEDYHAFIQGVADILDNKTADVPIVPSWLYPLCAFLIGILSIGLATRRLFRQNHWYKNYVRRPAWLTILFLFTRTLPLILFLCSPYLLTAISGRVLNWKRIFLMGPDITVVLTIIVLLNTLVVVRRLYFLAKLR</sequence>
<name>A0A7W6EPD6_9BACT</name>
<keyword evidence="1" id="KW-1133">Transmembrane helix</keyword>
<keyword evidence="1" id="KW-0812">Transmembrane</keyword>
<dbReference type="InterPro" id="IPR050491">
    <property type="entry name" value="AmpC-like"/>
</dbReference>
<proteinExistence type="predicted"/>
<feature type="transmembrane region" description="Helical" evidence="1">
    <location>
        <begin position="368"/>
        <end position="385"/>
    </location>
</feature>
<feature type="signal peptide" evidence="2">
    <location>
        <begin position="1"/>
        <end position="19"/>
    </location>
</feature>
<reference evidence="4 5" key="1">
    <citation type="submission" date="2020-08" db="EMBL/GenBank/DDBJ databases">
        <title>Genomic Encyclopedia of Type Strains, Phase IV (KMG-IV): sequencing the most valuable type-strain genomes for metagenomic binning, comparative biology and taxonomic classification.</title>
        <authorList>
            <person name="Goeker M."/>
        </authorList>
    </citation>
    <scope>NUCLEOTIDE SEQUENCE [LARGE SCALE GENOMIC DNA]</scope>
    <source>
        <strain evidence="4 5">DSM 17976</strain>
    </source>
</reference>
<comment type="caution">
    <text evidence="4">The sequence shown here is derived from an EMBL/GenBank/DDBJ whole genome shotgun (WGS) entry which is preliminary data.</text>
</comment>
<keyword evidence="2" id="KW-0732">Signal</keyword>
<gene>
    <name evidence="4" type="ORF">FHS57_001474</name>
</gene>
<dbReference type="RefSeq" id="WP_183972192.1">
    <property type="nucleotide sequence ID" value="NZ_JACIBY010000002.1"/>
</dbReference>
<dbReference type="Proteomes" id="UP000541352">
    <property type="component" value="Unassembled WGS sequence"/>
</dbReference>
<dbReference type="AlphaFoldDB" id="A0A7W6EPD6"/>
<protein>
    <submittedName>
        <fullName evidence="4">CubicO group peptidase (Beta-lactamase class C family)</fullName>
    </submittedName>
</protein>
<dbReference type="PANTHER" id="PTHR46825">
    <property type="entry name" value="D-ALANYL-D-ALANINE-CARBOXYPEPTIDASE/ENDOPEPTIDASE AMPH"/>
    <property type="match status" value="1"/>
</dbReference>
<keyword evidence="1" id="KW-0472">Membrane</keyword>
<dbReference type="InterPro" id="IPR001466">
    <property type="entry name" value="Beta-lactam-related"/>
</dbReference>
<evidence type="ECO:0000313" key="5">
    <source>
        <dbReference type="Proteomes" id="UP000541352"/>
    </source>
</evidence>
<keyword evidence="5" id="KW-1185">Reference proteome</keyword>
<evidence type="ECO:0000313" key="4">
    <source>
        <dbReference type="EMBL" id="MBB3837480.1"/>
    </source>
</evidence>
<evidence type="ECO:0000256" key="2">
    <source>
        <dbReference type="SAM" id="SignalP"/>
    </source>
</evidence>
<feature type="chain" id="PRO_5031047896" evidence="2">
    <location>
        <begin position="20"/>
        <end position="474"/>
    </location>
</feature>
<feature type="transmembrane region" description="Helical" evidence="1">
    <location>
        <begin position="405"/>
        <end position="428"/>
    </location>
</feature>
<dbReference type="SUPFAM" id="SSF56601">
    <property type="entry name" value="beta-lactamase/transpeptidase-like"/>
    <property type="match status" value="1"/>
</dbReference>
<feature type="transmembrane region" description="Helical" evidence="1">
    <location>
        <begin position="448"/>
        <end position="468"/>
    </location>
</feature>
<dbReference type="Gene3D" id="3.40.710.10">
    <property type="entry name" value="DD-peptidase/beta-lactamase superfamily"/>
    <property type="match status" value="1"/>
</dbReference>
<evidence type="ECO:0000256" key="1">
    <source>
        <dbReference type="SAM" id="Phobius"/>
    </source>
</evidence>
<dbReference type="PANTHER" id="PTHR46825:SF15">
    <property type="entry name" value="BETA-LACTAMASE-RELATED DOMAIN-CONTAINING PROTEIN"/>
    <property type="match status" value="1"/>
</dbReference>
<organism evidence="4 5">
    <name type="scientific">Runella defluvii</name>
    <dbReference type="NCBI Taxonomy" id="370973"/>
    <lineage>
        <taxon>Bacteria</taxon>
        <taxon>Pseudomonadati</taxon>
        <taxon>Bacteroidota</taxon>
        <taxon>Cytophagia</taxon>
        <taxon>Cytophagales</taxon>
        <taxon>Spirosomataceae</taxon>
        <taxon>Runella</taxon>
    </lineage>
</organism>
<dbReference type="EMBL" id="JACIBY010000002">
    <property type="protein sequence ID" value="MBB3837480.1"/>
    <property type="molecule type" value="Genomic_DNA"/>
</dbReference>
<dbReference type="InterPro" id="IPR012338">
    <property type="entry name" value="Beta-lactam/transpept-like"/>
</dbReference>
<dbReference type="Pfam" id="PF00144">
    <property type="entry name" value="Beta-lactamase"/>
    <property type="match status" value="1"/>
</dbReference>
<evidence type="ECO:0000259" key="3">
    <source>
        <dbReference type="Pfam" id="PF00144"/>
    </source>
</evidence>
<feature type="domain" description="Beta-lactamase-related" evidence="3">
    <location>
        <begin position="29"/>
        <end position="338"/>
    </location>
</feature>
<accession>A0A7W6EPD6</accession>